<dbReference type="VEuPathDB" id="CryptoDB:cgd3_20"/>
<keyword evidence="2" id="KW-0732">Signal</keyword>
<dbReference type="OMA" id="ANWNYIT"/>
<sequence>MRLRIKVYLIFLVGIFTTKICSSLTIKEIEAIGNNDHSRTNSSFTTDSELISSDEDSNLTDDQTILKSYSSSKDQSLYSNSQIIEYDDVSGNLGIIAIITNKRQTCRIISGNFNKRNETKNTLYLLFDTTNKNFVSIFVPRLIDFTLKGKQGLVTLIYNEEIFLLNKLLLINSNGEISTTKHPWKLVIEVNSDYNKLQSLPYDLRNKHYIKLPPDGWDANDDSVYPKNIKSIKPLSILSKNMNQIKELRIPHFSVGVIPTALFLKLNTGEYMSIIVPNNTVFFVDIDDCSIHSKDGHYYNICGGYSVYCNRWLFTNRPWKSRIIIQSNFEELLVITKSKLQVLENVEQLSNTSKITENFRNNIKNNKCGKYFCSRN</sequence>
<dbReference type="VEuPathDB" id="CryptoDB:CPATCC_0030870"/>
<protein>
    <submittedName>
        <fullName evidence="3">Cgd3_20 protein</fullName>
    </submittedName>
</protein>
<feature type="compositionally biased region" description="Polar residues" evidence="1">
    <location>
        <begin position="40"/>
        <end position="51"/>
    </location>
</feature>
<feature type="signal peptide" evidence="2">
    <location>
        <begin position="1"/>
        <end position="23"/>
    </location>
</feature>
<name>F0X4D3_CRYPV</name>
<organism evidence="3">
    <name type="scientific">Cryptosporidium parvum</name>
    <dbReference type="NCBI Taxonomy" id="5807"/>
    <lineage>
        <taxon>Eukaryota</taxon>
        <taxon>Sar</taxon>
        <taxon>Alveolata</taxon>
        <taxon>Apicomplexa</taxon>
        <taxon>Conoidasida</taxon>
        <taxon>Coccidia</taxon>
        <taxon>Eucoccidiorida</taxon>
        <taxon>Eimeriorina</taxon>
        <taxon>Cryptosporidiidae</taxon>
        <taxon>Cryptosporidium</taxon>
    </lineage>
</organism>
<gene>
    <name evidence="3" type="primary">cgd3_20</name>
    <name evidence="4" type="ORF">CPATCC_000968</name>
</gene>
<evidence type="ECO:0000313" key="3">
    <source>
        <dbReference type="EMBL" id="BAJ77454.1"/>
    </source>
</evidence>
<dbReference type="AlphaFoldDB" id="F0X4D3"/>
<dbReference type="EMBL" id="CP044420">
    <property type="protein sequence ID" value="QOY42348.1"/>
    <property type="molecule type" value="Genomic_DNA"/>
</dbReference>
<proteinExistence type="evidence at transcript level"/>
<evidence type="ECO:0000256" key="2">
    <source>
        <dbReference type="SAM" id="SignalP"/>
    </source>
</evidence>
<feature type="region of interest" description="Disordered" evidence="1">
    <location>
        <begin position="37"/>
        <end position="56"/>
    </location>
</feature>
<evidence type="ECO:0000256" key="1">
    <source>
        <dbReference type="SAM" id="MobiDB-lite"/>
    </source>
</evidence>
<dbReference type="EMBL" id="FX115351">
    <property type="protein sequence ID" value="BAJ77454.1"/>
    <property type="molecule type" value="mRNA"/>
</dbReference>
<evidence type="ECO:0000313" key="5">
    <source>
        <dbReference type="Proteomes" id="UP000593906"/>
    </source>
</evidence>
<reference evidence="3" key="1">
    <citation type="submission" date="2011-02" db="EMBL/GenBank/DDBJ databases">
        <title>Construction and analysis of full-length cDNA library of Cryptosporidium parvum.</title>
        <authorList>
            <person name="Yamagishi J."/>
            <person name="Wakaguri H."/>
            <person name="Sugano S."/>
            <person name="Kawano S."/>
            <person name="Fujisaki K."/>
            <person name="Sugimoto C."/>
            <person name="Watanabe J."/>
            <person name="Suzuki Y."/>
            <person name="Kimata I."/>
            <person name="Xuan X."/>
        </authorList>
    </citation>
    <scope>NUCLEOTIDE SEQUENCE</scope>
    <source>
        <strain evidence="3">HNJ-1</strain>
    </source>
</reference>
<feature type="chain" id="PRO_5033696539" evidence="2">
    <location>
        <begin position="24"/>
        <end position="376"/>
    </location>
</feature>
<evidence type="ECO:0000313" key="4">
    <source>
        <dbReference type="EMBL" id="QOY42348.1"/>
    </source>
</evidence>
<accession>F0X4D3</accession>
<reference evidence="4 5" key="2">
    <citation type="submission" date="2019-09" db="EMBL/GenBank/DDBJ databases">
        <title>Consistent, comparative and evidence-based genome assembly and annotation for Cryptosporidium parvum, C. hominis and C. tyzzeri.</title>
        <authorList>
            <person name="Baptista R.P."/>
            <person name="Li Y."/>
            <person name="Sateriale A."/>
            <person name="Ansell B."/>
            <person name="Jex A."/>
            <person name="Sanders M."/>
            <person name="Brooks K."/>
            <person name="Tracey A."/>
            <person name="Berriman M."/>
            <person name="Striepen B."/>
            <person name="Cotton J.A."/>
            <person name="Kissinger J.C."/>
        </authorList>
    </citation>
    <scope>NUCLEOTIDE SEQUENCE [LARGE SCALE GENOMIC DNA]</scope>
    <source>
        <strain evidence="4 5">IOWA-ATCC</strain>
    </source>
</reference>
<dbReference type="Proteomes" id="UP000593906">
    <property type="component" value="Chromosome 3"/>
</dbReference>